<name>A0A7G9SKX4_9SPHN</name>
<evidence type="ECO:0000313" key="7">
    <source>
        <dbReference type="EMBL" id="QNN68499.1"/>
    </source>
</evidence>
<dbReference type="PANTHER" id="PTHR23427">
    <property type="entry name" value="SURFEIT LOCUS PROTEIN"/>
    <property type="match status" value="1"/>
</dbReference>
<protein>
    <recommendedName>
        <fullName evidence="6">SURF1-like protein</fullName>
    </recommendedName>
</protein>
<dbReference type="GO" id="GO:0005886">
    <property type="term" value="C:plasma membrane"/>
    <property type="evidence" value="ECO:0007669"/>
    <property type="project" value="UniProtKB-SubCell"/>
</dbReference>
<dbReference type="PANTHER" id="PTHR23427:SF2">
    <property type="entry name" value="SURFEIT LOCUS PROTEIN 1"/>
    <property type="match status" value="1"/>
</dbReference>
<dbReference type="RefSeq" id="WP_187540088.1">
    <property type="nucleotide sequence ID" value="NZ_BAABJT010000001.1"/>
</dbReference>
<sequence length="230" mass="25503">MRAGRLVLPALCLAFALLFGALGVWQVERLRWKLDLIERVETRLAQSAVDVPATIDPKQFEYRRVRVSGTFLHDRETLVEALTEHGPGHWVMTPLRTERGLILINRGFVPQGRTAVGTDRQAQVEGLVRLSEPKGRFLRANRPAENRWYSRDVAAIAEARDLGSIAPFFIDAGPGQNTGGLPIGGLTIVRFRNAHLIYALTWFGLAGLSAFGMRLAFHTARGQRRAAGGR</sequence>
<comment type="subcellular location">
    <subcellularLocation>
        <location evidence="6">Cell membrane</location>
        <topology evidence="6">Multi-pass membrane protein</topology>
    </subcellularLocation>
    <subcellularLocation>
        <location evidence="1">Membrane</location>
    </subcellularLocation>
</comment>
<feature type="transmembrane region" description="Helical" evidence="6">
    <location>
        <begin position="196"/>
        <end position="217"/>
    </location>
</feature>
<dbReference type="PROSITE" id="PS50895">
    <property type="entry name" value="SURF1"/>
    <property type="match status" value="1"/>
</dbReference>
<dbReference type="Proteomes" id="UP000515971">
    <property type="component" value="Chromosome"/>
</dbReference>
<keyword evidence="3 6" id="KW-0812">Transmembrane</keyword>
<keyword evidence="8" id="KW-1185">Reference proteome</keyword>
<reference evidence="7 8" key="1">
    <citation type="submission" date="2020-08" db="EMBL/GenBank/DDBJ databases">
        <title>Genome sequence of Sphingomonas lutea KCTC 23642T.</title>
        <authorList>
            <person name="Hyun D.-W."/>
            <person name="Bae J.-W."/>
        </authorList>
    </citation>
    <scope>NUCLEOTIDE SEQUENCE [LARGE SCALE GENOMIC DNA]</scope>
    <source>
        <strain evidence="7 8">KCTC 23642</strain>
    </source>
</reference>
<evidence type="ECO:0000256" key="3">
    <source>
        <dbReference type="ARBA" id="ARBA00022692"/>
    </source>
</evidence>
<keyword evidence="6" id="KW-1003">Cell membrane</keyword>
<evidence type="ECO:0000256" key="4">
    <source>
        <dbReference type="ARBA" id="ARBA00022989"/>
    </source>
</evidence>
<dbReference type="KEGG" id="slut:H9L13_03020"/>
<comment type="caution">
    <text evidence="6">Lacks conserved residue(s) required for the propagation of feature annotation.</text>
</comment>
<evidence type="ECO:0000256" key="6">
    <source>
        <dbReference type="RuleBase" id="RU363076"/>
    </source>
</evidence>
<gene>
    <name evidence="7" type="ORF">H9L13_03020</name>
</gene>
<proteinExistence type="inferred from homology"/>
<comment type="similarity">
    <text evidence="2 6">Belongs to the SURF1 family.</text>
</comment>
<dbReference type="Pfam" id="PF02104">
    <property type="entry name" value="SURF1"/>
    <property type="match status" value="1"/>
</dbReference>
<organism evidence="7 8">
    <name type="scientific">Sphingomonas lutea</name>
    <dbReference type="NCBI Taxonomy" id="1045317"/>
    <lineage>
        <taxon>Bacteria</taxon>
        <taxon>Pseudomonadati</taxon>
        <taxon>Pseudomonadota</taxon>
        <taxon>Alphaproteobacteria</taxon>
        <taxon>Sphingomonadales</taxon>
        <taxon>Sphingomonadaceae</taxon>
        <taxon>Sphingomonas</taxon>
    </lineage>
</organism>
<dbReference type="CDD" id="cd06662">
    <property type="entry name" value="SURF1"/>
    <property type="match status" value="1"/>
</dbReference>
<dbReference type="AlphaFoldDB" id="A0A7G9SKX4"/>
<evidence type="ECO:0000256" key="1">
    <source>
        <dbReference type="ARBA" id="ARBA00004370"/>
    </source>
</evidence>
<evidence type="ECO:0000256" key="2">
    <source>
        <dbReference type="ARBA" id="ARBA00007165"/>
    </source>
</evidence>
<evidence type="ECO:0000256" key="5">
    <source>
        <dbReference type="ARBA" id="ARBA00023136"/>
    </source>
</evidence>
<accession>A0A7G9SKX4</accession>
<dbReference type="EMBL" id="CP060718">
    <property type="protein sequence ID" value="QNN68499.1"/>
    <property type="molecule type" value="Genomic_DNA"/>
</dbReference>
<dbReference type="InterPro" id="IPR045214">
    <property type="entry name" value="Surf1/Surf4"/>
</dbReference>
<keyword evidence="5 6" id="KW-0472">Membrane</keyword>
<keyword evidence="4 6" id="KW-1133">Transmembrane helix</keyword>
<evidence type="ECO:0000313" key="8">
    <source>
        <dbReference type="Proteomes" id="UP000515971"/>
    </source>
</evidence>
<dbReference type="InterPro" id="IPR002994">
    <property type="entry name" value="Surf1/Shy1"/>
</dbReference>